<evidence type="ECO:0000256" key="1">
    <source>
        <dbReference type="SAM" id="Phobius"/>
    </source>
</evidence>
<keyword evidence="1" id="KW-1133">Transmembrane helix</keyword>
<organism evidence="2 3">
    <name type="scientific">Quillaja saponaria</name>
    <name type="common">Soap bark tree</name>
    <dbReference type="NCBI Taxonomy" id="32244"/>
    <lineage>
        <taxon>Eukaryota</taxon>
        <taxon>Viridiplantae</taxon>
        <taxon>Streptophyta</taxon>
        <taxon>Embryophyta</taxon>
        <taxon>Tracheophyta</taxon>
        <taxon>Spermatophyta</taxon>
        <taxon>Magnoliopsida</taxon>
        <taxon>eudicotyledons</taxon>
        <taxon>Gunneridae</taxon>
        <taxon>Pentapetalae</taxon>
        <taxon>rosids</taxon>
        <taxon>fabids</taxon>
        <taxon>Fabales</taxon>
        <taxon>Quillajaceae</taxon>
        <taxon>Quillaja</taxon>
    </lineage>
</organism>
<keyword evidence="1" id="KW-0812">Transmembrane</keyword>
<dbReference type="PANTHER" id="PTHR35288:SF2">
    <property type="entry name" value="TRANSMEMBRANE PROTEIN"/>
    <property type="match status" value="1"/>
</dbReference>
<feature type="transmembrane region" description="Helical" evidence="1">
    <location>
        <begin position="161"/>
        <end position="177"/>
    </location>
</feature>
<dbReference type="EMBL" id="JARAOO010000007">
    <property type="protein sequence ID" value="KAJ7962884.1"/>
    <property type="molecule type" value="Genomic_DNA"/>
</dbReference>
<dbReference type="AlphaFoldDB" id="A0AAD7LRA6"/>
<feature type="transmembrane region" description="Helical" evidence="1">
    <location>
        <begin position="130"/>
        <end position="149"/>
    </location>
</feature>
<feature type="transmembrane region" description="Helical" evidence="1">
    <location>
        <begin position="7"/>
        <end position="30"/>
    </location>
</feature>
<evidence type="ECO:0000313" key="2">
    <source>
        <dbReference type="EMBL" id="KAJ7962884.1"/>
    </source>
</evidence>
<evidence type="ECO:0000313" key="3">
    <source>
        <dbReference type="Proteomes" id="UP001163823"/>
    </source>
</evidence>
<protein>
    <submittedName>
        <fullName evidence="2">Tail fiber</fullName>
    </submittedName>
</protein>
<proteinExistence type="predicted"/>
<name>A0AAD7LRA6_QUISA</name>
<comment type="caution">
    <text evidence="2">The sequence shown here is derived from an EMBL/GenBank/DDBJ whole genome shotgun (WGS) entry which is preliminary data.</text>
</comment>
<sequence>MASSKKWARTISSIASFIYFLVIIFQVPIFRVPCRSGICRTPLEVTSSQLIASELCPVFVVKALLYPGAIANALLRENRIPSYSHLLKLYKLTNMKPTSASSDLRRIEVLAGSYLSVAGAILGLNKPGRMSLFGILLVIWGIVREGGMGKSAKLNQTKGNYMYPAMLVALVSALFSIRKDVRKILRCFQGRRVVKEKHF</sequence>
<keyword evidence="1" id="KW-0472">Membrane</keyword>
<accession>A0AAD7LRA6</accession>
<keyword evidence="3" id="KW-1185">Reference proteome</keyword>
<dbReference type="Proteomes" id="UP001163823">
    <property type="component" value="Chromosome 7"/>
</dbReference>
<dbReference type="PANTHER" id="PTHR35288">
    <property type="entry name" value="TAIL FIBER"/>
    <property type="match status" value="1"/>
</dbReference>
<gene>
    <name evidence="2" type="ORF">O6P43_018048</name>
</gene>
<reference evidence="2" key="1">
    <citation type="journal article" date="2023" name="Science">
        <title>Elucidation of the pathway for biosynthesis of saponin adjuvants from the soapbark tree.</title>
        <authorList>
            <person name="Reed J."/>
            <person name="Orme A."/>
            <person name="El-Demerdash A."/>
            <person name="Owen C."/>
            <person name="Martin L.B.B."/>
            <person name="Misra R.C."/>
            <person name="Kikuchi S."/>
            <person name="Rejzek M."/>
            <person name="Martin A.C."/>
            <person name="Harkess A."/>
            <person name="Leebens-Mack J."/>
            <person name="Louveau T."/>
            <person name="Stephenson M.J."/>
            <person name="Osbourn A."/>
        </authorList>
    </citation>
    <scope>NUCLEOTIDE SEQUENCE</scope>
    <source>
        <strain evidence="2">S10</strain>
    </source>
</reference>